<gene>
    <name evidence="1" type="ORF">C4B59_12775</name>
</gene>
<accession>A0AC61L076</accession>
<organism evidence="1 2">
    <name type="scientific">Candidatus Methanogaster sp</name>
    <dbReference type="NCBI Taxonomy" id="3386292"/>
    <lineage>
        <taxon>Archaea</taxon>
        <taxon>Methanobacteriati</taxon>
        <taxon>Methanobacteriota</taxon>
        <taxon>Stenosarchaea group</taxon>
        <taxon>Methanomicrobia</taxon>
        <taxon>Methanosarcinales</taxon>
        <taxon>ANME-2 cluster</taxon>
        <taxon>Candidatus Methanogasteraceae</taxon>
        <taxon>Candidatus Methanogaster</taxon>
    </lineage>
</organism>
<dbReference type="EMBL" id="PQXF01000033">
    <property type="protein sequence ID" value="PXF58698.1"/>
    <property type="molecule type" value="Genomic_DNA"/>
</dbReference>
<evidence type="ECO:0000313" key="2">
    <source>
        <dbReference type="Proteomes" id="UP000248329"/>
    </source>
</evidence>
<sequence>MSHEYLLISISGGGTWAFPEENRGEILGRINEPDNKLASLNERGELTEENFNELYPQIFELIRSRGLLIGEDVEMDEVLDEEEVFPSPDLTLPPEDMDYEEAIILFKGEGLVPG</sequence>
<reference evidence="1" key="1">
    <citation type="submission" date="2018-01" db="EMBL/GenBank/DDBJ databases">
        <authorList>
            <person name="Krukenberg V."/>
        </authorList>
    </citation>
    <scope>NUCLEOTIDE SEQUENCE</scope>
    <source>
        <strain evidence="1">E20ANME2</strain>
    </source>
</reference>
<comment type="caution">
    <text evidence="1">The sequence shown here is derived from an EMBL/GenBank/DDBJ whole genome shotgun (WGS) entry which is preliminary data.</text>
</comment>
<dbReference type="Proteomes" id="UP000248329">
    <property type="component" value="Unassembled WGS sequence"/>
</dbReference>
<evidence type="ECO:0000313" key="1">
    <source>
        <dbReference type="EMBL" id="PXF58698.1"/>
    </source>
</evidence>
<name>A0AC61L076_9EURY</name>
<proteinExistence type="predicted"/>
<protein>
    <submittedName>
        <fullName evidence="1">Uncharacterized protein</fullName>
    </submittedName>
</protein>